<feature type="compositionally biased region" description="Basic and acidic residues" evidence="1">
    <location>
        <begin position="374"/>
        <end position="385"/>
    </location>
</feature>
<reference evidence="2" key="1">
    <citation type="submission" date="2023-06" db="EMBL/GenBank/DDBJ databases">
        <authorList>
            <person name="Kurt Z."/>
        </authorList>
    </citation>
    <scope>NUCLEOTIDE SEQUENCE</scope>
</reference>
<protein>
    <submittedName>
        <fullName evidence="3">Hypothetical_protein</fullName>
    </submittedName>
</protein>
<accession>A0AA86TZE4</accession>
<dbReference type="EMBL" id="CATOUU010000564">
    <property type="protein sequence ID" value="CAI9934329.1"/>
    <property type="molecule type" value="Genomic_DNA"/>
</dbReference>
<feature type="region of interest" description="Disordered" evidence="1">
    <location>
        <begin position="329"/>
        <end position="401"/>
    </location>
</feature>
<feature type="region of interest" description="Disordered" evidence="1">
    <location>
        <begin position="156"/>
        <end position="290"/>
    </location>
</feature>
<sequence length="410" mass="46743">MYRKKVVQRGEKHSEIDVEKPSANRFASMADSDVQFKRTDNYGKIFDYLHEKGMMKVATQSPIKEVPAKPKQTLKNFEKAHKTKTKKKSTQTAEKGNSKLEDTTKKKPDQPTQTKVIPNAKGNDKKIQSLKEKIAKLQRELQSQFDTAAAVMRKFKETKKKHDDKKITQKTSNAEAQPENEKKQTKVSQKAEPTKNIEEKAPDKTKPKDAQKQKEEKPPVQKSQDQKTTQKPQSNTKSPQKETQKKKEDKQPVLKKPVKSQPKDGPNEQKTIADAKQETMPILTKAQKKKLQMEYLKQFIQKQRAKEDTNASKPQEIVNLPPAIYSEIRDLQKQINQEGPQVPNQVNEPMHQRQPSPSNANTTNQPLVQAEGNNKQRETEKREPVSQKQVSESGETGPLTISVRALLGLY</sequence>
<feature type="compositionally biased region" description="Basic and acidic residues" evidence="1">
    <location>
        <begin position="239"/>
        <end position="252"/>
    </location>
</feature>
<dbReference type="EMBL" id="CAXDID020000088">
    <property type="protein sequence ID" value="CAL6021235.1"/>
    <property type="molecule type" value="Genomic_DNA"/>
</dbReference>
<evidence type="ECO:0000313" key="4">
    <source>
        <dbReference type="Proteomes" id="UP001642409"/>
    </source>
</evidence>
<evidence type="ECO:0000313" key="2">
    <source>
        <dbReference type="EMBL" id="CAI9934329.1"/>
    </source>
</evidence>
<feature type="region of interest" description="Disordered" evidence="1">
    <location>
        <begin position="60"/>
        <end position="126"/>
    </location>
</feature>
<gene>
    <name evidence="2" type="ORF">HINF_LOCUS21974</name>
    <name evidence="3" type="ORF">HINF_LOCUS28072</name>
</gene>
<feature type="compositionally biased region" description="Basic and acidic residues" evidence="1">
    <location>
        <begin position="192"/>
        <end position="219"/>
    </location>
</feature>
<proteinExistence type="predicted"/>
<reference evidence="3 4" key="2">
    <citation type="submission" date="2024-07" db="EMBL/GenBank/DDBJ databases">
        <authorList>
            <person name="Akdeniz Z."/>
        </authorList>
    </citation>
    <scope>NUCLEOTIDE SEQUENCE [LARGE SCALE GENOMIC DNA]</scope>
</reference>
<evidence type="ECO:0000313" key="3">
    <source>
        <dbReference type="EMBL" id="CAL6021235.1"/>
    </source>
</evidence>
<organism evidence="2">
    <name type="scientific">Hexamita inflata</name>
    <dbReference type="NCBI Taxonomy" id="28002"/>
    <lineage>
        <taxon>Eukaryota</taxon>
        <taxon>Metamonada</taxon>
        <taxon>Diplomonadida</taxon>
        <taxon>Hexamitidae</taxon>
        <taxon>Hexamitinae</taxon>
        <taxon>Hexamita</taxon>
    </lineage>
</organism>
<feature type="compositionally biased region" description="Basic and acidic residues" evidence="1">
    <location>
        <begin position="261"/>
        <end position="277"/>
    </location>
</feature>
<comment type="caution">
    <text evidence="2">The sequence shown here is derived from an EMBL/GenBank/DDBJ whole genome shotgun (WGS) entry which is preliminary data.</text>
</comment>
<keyword evidence="4" id="KW-1185">Reference proteome</keyword>
<evidence type="ECO:0000256" key="1">
    <source>
        <dbReference type="SAM" id="MobiDB-lite"/>
    </source>
</evidence>
<name>A0AA86TZE4_9EUKA</name>
<dbReference type="Proteomes" id="UP001642409">
    <property type="component" value="Unassembled WGS sequence"/>
</dbReference>
<feature type="compositionally biased region" description="Basic and acidic residues" evidence="1">
    <location>
        <begin position="96"/>
        <end position="109"/>
    </location>
</feature>
<feature type="compositionally biased region" description="Polar residues" evidence="1">
    <location>
        <begin position="226"/>
        <end position="238"/>
    </location>
</feature>
<feature type="compositionally biased region" description="Polar residues" evidence="1">
    <location>
        <begin position="333"/>
        <end position="373"/>
    </location>
</feature>
<dbReference type="AlphaFoldDB" id="A0AA86TZE4"/>